<dbReference type="Pfam" id="PF07693">
    <property type="entry name" value="KAP_NTPase"/>
    <property type="match status" value="1"/>
</dbReference>
<dbReference type="Gene3D" id="3.40.50.300">
    <property type="entry name" value="P-loop containing nucleotide triphosphate hydrolases"/>
    <property type="match status" value="1"/>
</dbReference>
<dbReference type="SUPFAM" id="SSF52540">
    <property type="entry name" value="P-loop containing nucleoside triphosphate hydrolases"/>
    <property type="match status" value="1"/>
</dbReference>
<feature type="domain" description="KAP NTPase" evidence="1">
    <location>
        <begin position="4"/>
        <end position="203"/>
    </location>
</feature>
<proteinExistence type="predicted"/>
<dbReference type="Proteomes" id="UP000028875">
    <property type="component" value="Unassembled WGS sequence"/>
</dbReference>
<dbReference type="RefSeq" id="WP_038246490.1">
    <property type="nucleotide sequence ID" value="NZ_BNER01000008.1"/>
</dbReference>
<comment type="caution">
    <text evidence="2">The sequence shown here is derived from an EMBL/GenBank/DDBJ whole genome shotgun (WGS) entry which is preliminary data.</text>
</comment>
<dbReference type="InterPro" id="IPR027417">
    <property type="entry name" value="P-loop_NTPase"/>
</dbReference>
<protein>
    <submittedName>
        <fullName evidence="2">KAP family P-loop domain protein</fullName>
    </submittedName>
</protein>
<organism evidence="2 3">
    <name type="scientific">Virgibacillus massiliensis</name>
    <dbReference type="NCBI Taxonomy" id="1462526"/>
    <lineage>
        <taxon>Bacteria</taxon>
        <taxon>Bacillati</taxon>
        <taxon>Bacillota</taxon>
        <taxon>Bacilli</taxon>
        <taxon>Bacillales</taxon>
        <taxon>Bacillaceae</taxon>
        <taxon>Virgibacillus</taxon>
    </lineage>
</organism>
<dbReference type="eggNOG" id="COG4928">
    <property type="taxonomic scope" value="Bacteria"/>
</dbReference>
<dbReference type="OrthoDB" id="88903at2"/>
<accession>A0A024QIF1</accession>
<name>A0A024QIF1_9BACI</name>
<dbReference type="STRING" id="1462526.BN990_04118"/>
<reference evidence="2 3" key="1">
    <citation type="submission" date="2014-03" db="EMBL/GenBank/DDBJ databases">
        <authorList>
            <person name="Urmite Genomes U."/>
        </authorList>
    </citation>
    <scope>NUCLEOTIDE SEQUENCE [LARGE SCALE GENOMIC DNA]</scope>
    <source>
        <strain evidence="2 3">Vm-5</strain>
    </source>
</reference>
<dbReference type="EMBL" id="CCDP010000003">
    <property type="protein sequence ID" value="CDQ41741.1"/>
    <property type="molecule type" value="Genomic_DNA"/>
</dbReference>
<dbReference type="AlphaFoldDB" id="A0A024QIF1"/>
<dbReference type="InterPro" id="IPR011646">
    <property type="entry name" value="KAP_P-loop"/>
</dbReference>
<sequence length="568" mass="66846">MKANEIERLLLDFNENDYTKILINGSWGIGKTHYIKKYQEENSNVCYVSLFGKKDINSIIQEIYFRFVSDAGYLKDKFAKVKTKMSKLKQLNLNLAGIGVSIPMLETSFESIKSTLKKNQNSYIIIFDDLERKHPDLDIKEVFGLLDGLAEINDIKTVLIAAEDKLSENDSINYKEFKEKAIERSYSIMKYADEAPEKILGFDVWDTIKGISEKFESNNLRTFEKTNLFIKEIKGLIGNDVFNSKFSKDDLYRMCFASIIFVVDHKEEKKLLNSSEDNLTTAFYKDNDTEYTFVYLLESNLDNKMNKLILECILESYKTGAYSKNKIMKAINSVMEFDYKPNSLYSSEEDVLNMIAQSEKHLNNLKGNEDLETILTEVKDSLNWSDALSIEFSMSNDQILECIKPNISNMINIEDQLHLNKLEEMYYIAMEKNRSIKNLVEKINLFIEEEYINQLLMKISTLFEKEDYRDPSYLFQLKNHIINLQEGTTDLILDSLRRNNFFFPVPSKRINENLWYWCRLIKFIVLEIEKHWDLEDYYKDFISIVYSMQNVEEDKMLKHRLKLLFENQ</sequence>
<evidence type="ECO:0000313" key="2">
    <source>
        <dbReference type="EMBL" id="CDQ41741.1"/>
    </source>
</evidence>
<evidence type="ECO:0000313" key="3">
    <source>
        <dbReference type="Proteomes" id="UP000028875"/>
    </source>
</evidence>
<reference evidence="3" key="2">
    <citation type="submission" date="2014-05" db="EMBL/GenBank/DDBJ databases">
        <title>Draft genome sequence of Virgibacillus massiliensis Vm-5.</title>
        <authorList>
            <person name="Khelaifia S."/>
            <person name="Croce O."/>
            <person name="Lagier J.C."/>
            <person name="Raoult D."/>
        </authorList>
    </citation>
    <scope>NUCLEOTIDE SEQUENCE [LARGE SCALE GENOMIC DNA]</scope>
    <source>
        <strain evidence="3">Vm-5</strain>
    </source>
</reference>
<keyword evidence="3" id="KW-1185">Reference proteome</keyword>
<gene>
    <name evidence="2" type="ORF">BN990_04118</name>
</gene>
<evidence type="ECO:0000259" key="1">
    <source>
        <dbReference type="Pfam" id="PF07693"/>
    </source>
</evidence>